<organism evidence="1 2">
    <name type="scientific">Rhododendron simsii</name>
    <name type="common">Sims's rhododendron</name>
    <dbReference type="NCBI Taxonomy" id="118357"/>
    <lineage>
        <taxon>Eukaryota</taxon>
        <taxon>Viridiplantae</taxon>
        <taxon>Streptophyta</taxon>
        <taxon>Embryophyta</taxon>
        <taxon>Tracheophyta</taxon>
        <taxon>Spermatophyta</taxon>
        <taxon>Magnoliopsida</taxon>
        <taxon>eudicotyledons</taxon>
        <taxon>Gunneridae</taxon>
        <taxon>Pentapetalae</taxon>
        <taxon>asterids</taxon>
        <taxon>Ericales</taxon>
        <taxon>Ericaceae</taxon>
        <taxon>Ericoideae</taxon>
        <taxon>Rhodoreae</taxon>
        <taxon>Rhododendron</taxon>
    </lineage>
</organism>
<dbReference type="AlphaFoldDB" id="A0A834GR75"/>
<evidence type="ECO:0000313" key="1">
    <source>
        <dbReference type="EMBL" id="KAF7137610.1"/>
    </source>
</evidence>
<dbReference type="OrthoDB" id="914203at2759"/>
<accession>A0A834GR75</accession>
<sequence length="104" mass="11994">MDVLSANPYAMFLRLGEEALKSVFPGLFRLSSQKEAMIAKVRGDQANSLWDLRFSRRLQDWEKDQLNTLYQLLSVVLLDASTDDSLQWKRSKDLTFSVKTVYST</sequence>
<reference evidence="1" key="1">
    <citation type="submission" date="2019-11" db="EMBL/GenBank/DDBJ databases">
        <authorList>
            <person name="Liu Y."/>
            <person name="Hou J."/>
            <person name="Li T.-Q."/>
            <person name="Guan C.-H."/>
            <person name="Wu X."/>
            <person name="Wu H.-Z."/>
            <person name="Ling F."/>
            <person name="Zhang R."/>
            <person name="Shi X.-G."/>
            <person name="Ren J.-P."/>
            <person name="Chen E.-F."/>
            <person name="Sun J.-M."/>
        </authorList>
    </citation>
    <scope>NUCLEOTIDE SEQUENCE</scope>
    <source>
        <strain evidence="1">Adult_tree_wgs_1</strain>
        <tissue evidence="1">Leaves</tissue>
    </source>
</reference>
<comment type="caution">
    <text evidence="1">The sequence shown here is derived from an EMBL/GenBank/DDBJ whole genome shotgun (WGS) entry which is preliminary data.</text>
</comment>
<keyword evidence="2" id="KW-1185">Reference proteome</keyword>
<protein>
    <submittedName>
        <fullName evidence="1">Uncharacterized protein</fullName>
    </submittedName>
</protein>
<gene>
    <name evidence="1" type="ORF">RHSIM_Rhsim07G0158700</name>
</gene>
<proteinExistence type="predicted"/>
<dbReference type="EMBL" id="WJXA01000007">
    <property type="protein sequence ID" value="KAF7137610.1"/>
    <property type="molecule type" value="Genomic_DNA"/>
</dbReference>
<evidence type="ECO:0000313" key="2">
    <source>
        <dbReference type="Proteomes" id="UP000626092"/>
    </source>
</evidence>
<name>A0A834GR75_RHOSS</name>
<dbReference type="Proteomes" id="UP000626092">
    <property type="component" value="Unassembled WGS sequence"/>
</dbReference>